<protein>
    <submittedName>
        <fullName evidence="1">Phage major tail tube protein</fullName>
    </submittedName>
</protein>
<dbReference type="Proteomes" id="UP000255108">
    <property type="component" value="Unassembled WGS sequence"/>
</dbReference>
<dbReference type="Pfam" id="PF04985">
    <property type="entry name" value="Phage_tube"/>
    <property type="match status" value="1"/>
</dbReference>
<keyword evidence="4" id="KW-1185">Reference proteome</keyword>
<evidence type="ECO:0000313" key="4">
    <source>
        <dbReference type="Proteomes" id="UP000295794"/>
    </source>
</evidence>
<name>A0A377Q916_9NEIS</name>
<dbReference type="AlphaFoldDB" id="A0A377Q916"/>
<dbReference type="EMBL" id="UGHR01000001">
    <property type="protein sequence ID" value="STQ91403.1"/>
    <property type="molecule type" value="Genomic_DNA"/>
</dbReference>
<evidence type="ECO:0000313" key="3">
    <source>
        <dbReference type="Proteomes" id="UP000255108"/>
    </source>
</evidence>
<dbReference type="EMBL" id="SMBT01000003">
    <property type="protein sequence ID" value="TCU88526.1"/>
    <property type="molecule type" value="Genomic_DNA"/>
</dbReference>
<evidence type="ECO:0000313" key="1">
    <source>
        <dbReference type="EMBL" id="STQ91403.1"/>
    </source>
</evidence>
<reference evidence="2 4" key="2">
    <citation type="submission" date="2019-03" db="EMBL/GenBank/DDBJ databases">
        <title>Genomic Encyclopedia of Type Strains, Phase IV (KMG-IV): sequencing the most valuable type-strain genomes for metagenomic binning, comparative biology and taxonomic classification.</title>
        <authorList>
            <person name="Goeker M."/>
        </authorList>
    </citation>
    <scope>NUCLEOTIDE SEQUENCE [LARGE SCALE GENOMIC DNA]</scope>
    <source>
        <strain evidence="2 4">DSM 3764</strain>
    </source>
</reference>
<accession>A0A377Q916</accession>
<proteinExistence type="predicted"/>
<organism evidence="1 3">
    <name type="scientific">Iodobacter fluviatilis</name>
    <dbReference type="NCBI Taxonomy" id="537"/>
    <lineage>
        <taxon>Bacteria</taxon>
        <taxon>Pseudomonadati</taxon>
        <taxon>Pseudomonadota</taxon>
        <taxon>Betaproteobacteria</taxon>
        <taxon>Neisseriales</taxon>
        <taxon>Chitinibacteraceae</taxon>
        <taxon>Iodobacter</taxon>
    </lineage>
</organism>
<reference evidence="1 3" key="1">
    <citation type="submission" date="2018-06" db="EMBL/GenBank/DDBJ databases">
        <authorList>
            <consortium name="Pathogen Informatics"/>
            <person name="Doyle S."/>
        </authorList>
    </citation>
    <scope>NUCLEOTIDE SEQUENCE [LARGE SCALE GENOMIC DNA]</scope>
    <source>
        <strain evidence="1 3">NCTC11159</strain>
    </source>
</reference>
<dbReference type="NCBIfam" id="TIGR01611">
    <property type="entry name" value="tail_tube"/>
    <property type="match status" value="1"/>
</dbReference>
<evidence type="ECO:0000313" key="2">
    <source>
        <dbReference type="EMBL" id="TCU88526.1"/>
    </source>
</evidence>
<sequence length="173" mass="19537">MARIEINRITNANIYVNGNSLLGKAEEIKLPDVTAIMQEHKALGMVGKIELPAGFEKLEGEIKWNSLYKDVAKIMANPFKTVQLQCRSNVETYNSQGRVQQVALVTFLTVNFKKNPLGTFKQHDNAEFPASFSATYIKQVMDGEEILELDYMANIFRVNGEDMLDEYRQNIGG</sequence>
<gene>
    <name evidence="2" type="ORF">EV682_103110</name>
    <name evidence="1" type="ORF">NCTC11159_02475</name>
</gene>
<dbReference type="RefSeq" id="WP_233702911.1">
    <property type="nucleotide sequence ID" value="NZ_CAWOLO010000003.1"/>
</dbReference>
<dbReference type="InterPro" id="IPR006498">
    <property type="entry name" value="Tail_tube"/>
</dbReference>
<dbReference type="Proteomes" id="UP000295794">
    <property type="component" value="Unassembled WGS sequence"/>
</dbReference>